<dbReference type="GO" id="GO:0007129">
    <property type="term" value="P:homologous chromosome pairing at meiosis"/>
    <property type="evidence" value="ECO:0007669"/>
    <property type="project" value="TreeGrafter"/>
</dbReference>
<evidence type="ECO:0008006" key="3">
    <source>
        <dbReference type="Google" id="ProtNLM"/>
    </source>
</evidence>
<dbReference type="Ensembl" id="ENSGMOT00000043126.1">
    <property type="protein sequence ID" value="ENSGMOP00000041576.1"/>
    <property type="gene ID" value="ENSGMOG00000022829.1"/>
</dbReference>
<dbReference type="GO" id="GO:0070197">
    <property type="term" value="P:meiotic attachment of telomere to nuclear envelope"/>
    <property type="evidence" value="ECO:0007669"/>
    <property type="project" value="InterPro"/>
</dbReference>
<evidence type="ECO:0000313" key="2">
    <source>
        <dbReference type="Proteomes" id="UP000694546"/>
    </source>
</evidence>
<reference evidence="1" key="1">
    <citation type="submission" date="2025-08" db="UniProtKB">
        <authorList>
            <consortium name="Ensembl"/>
        </authorList>
    </citation>
    <scope>IDENTIFICATION</scope>
</reference>
<dbReference type="SUPFAM" id="SSF48371">
    <property type="entry name" value="ARM repeat"/>
    <property type="match status" value="1"/>
</dbReference>
<evidence type="ECO:0000313" key="1">
    <source>
        <dbReference type="Ensembl" id="ENSGMOP00000041576.1"/>
    </source>
</evidence>
<dbReference type="InterPro" id="IPR016024">
    <property type="entry name" value="ARM-type_fold"/>
</dbReference>
<accession>A0A8C5FJQ5</accession>
<protein>
    <recommendedName>
        <fullName evidence="3">Telomere repeats-binding bouquet formation protein 1</fullName>
    </recommendedName>
</protein>
<dbReference type="OMA" id="CIKPEIV"/>
<dbReference type="PANTHER" id="PTHR14014">
    <property type="entry name" value="TELOMERE REPEATS-BINDING BOUQUET FORMATION PROTEIN 1"/>
    <property type="match status" value="1"/>
</dbReference>
<reference evidence="1" key="2">
    <citation type="submission" date="2025-09" db="UniProtKB">
        <authorList>
            <consortium name="Ensembl"/>
        </authorList>
    </citation>
    <scope>IDENTIFICATION</scope>
</reference>
<dbReference type="AlphaFoldDB" id="A0A8C5FJQ5"/>
<name>A0A8C5FJQ5_GADMO</name>
<proteinExistence type="predicted"/>
<dbReference type="Gene3D" id="1.25.10.10">
    <property type="entry name" value="Leucine-rich Repeat Variant"/>
    <property type="match status" value="1"/>
</dbReference>
<dbReference type="InterPro" id="IPR042359">
    <property type="entry name" value="TERB1"/>
</dbReference>
<dbReference type="GeneTree" id="ENSGT00390000005075"/>
<dbReference type="InterPro" id="IPR011989">
    <property type="entry name" value="ARM-like"/>
</dbReference>
<organism evidence="1 2">
    <name type="scientific">Gadus morhua</name>
    <name type="common">Atlantic cod</name>
    <dbReference type="NCBI Taxonomy" id="8049"/>
    <lineage>
        <taxon>Eukaryota</taxon>
        <taxon>Metazoa</taxon>
        <taxon>Chordata</taxon>
        <taxon>Craniata</taxon>
        <taxon>Vertebrata</taxon>
        <taxon>Euteleostomi</taxon>
        <taxon>Actinopterygii</taxon>
        <taxon>Neopterygii</taxon>
        <taxon>Teleostei</taxon>
        <taxon>Neoteleostei</taxon>
        <taxon>Acanthomorphata</taxon>
        <taxon>Zeiogadaria</taxon>
        <taxon>Gadariae</taxon>
        <taxon>Gadiformes</taxon>
        <taxon>Gadoidei</taxon>
        <taxon>Gadidae</taxon>
        <taxon>Gadus</taxon>
    </lineage>
</organism>
<keyword evidence="2" id="KW-1185">Reference proteome</keyword>
<dbReference type="Proteomes" id="UP000694546">
    <property type="component" value="Chromosome 9"/>
</dbReference>
<sequence>MEGASPCKPATKTDLSLLIEVLKFQMKCPESQKQALLAIYSICQNREDNVDLFREMGGVAFVYSLSKSSFVHPDVKETVLFTLGTLAEANVYCKTYLCRKDTFSHLATLLQIPDSPVTLRRVSVYLLSVLVANNSKITTSFPFSTSDENPMLLNVSQMYQLWTSVANALCGCVNNPQNGKKMLGFVTWLQQITLPRPEMFQPLCFFIAMSVGNNSYTQESFSASGCLETLTCTLVRLAADAEKSLLCCQISVIITKTLSSCFTDNGDSTVSVRALAQYGLVPQLVSLLSSAHLEPKDRIPVLLTLGHCTESFQIWTISETN</sequence>
<dbReference type="PANTHER" id="PTHR14014:SF0">
    <property type="entry name" value="TELOMERE REPEATS-BINDING BOUQUET FORMATION PROTEIN 1"/>
    <property type="match status" value="1"/>
</dbReference>